<keyword evidence="6" id="KW-1185">Reference proteome</keyword>
<accession>A0ABR7EXJ1</accession>
<protein>
    <submittedName>
        <fullName evidence="5">3-oxoacyl-ACP reductase FabG</fullName>
    </submittedName>
</protein>
<comment type="caution">
    <text evidence="5">The sequence shown here is derived from an EMBL/GenBank/DDBJ whole genome shotgun (WGS) entry which is preliminary data.</text>
</comment>
<dbReference type="InterPro" id="IPR002347">
    <property type="entry name" value="SDR_fam"/>
</dbReference>
<feature type="domain" description="Ketoreductase" evidence="4">
    <location>
        <begin position="3"/>
        <end position="192"/>
    </location>
</feature>
<dbReference type="RefSeq" id="WP_117536922.1">
    <property type="nucleotide sequence ID" value="NZ_JACOOY010000018.1"/>
</dbReference>
<proteinExistence type="inferred from homology"/>
<keyword evidence="2" id="KW-0753">Steroid metabolism</keyword>
<comment type="similarity">
    <text evidence="1 3">Belongs to the short-chain dehydrogenases/reductases (SDR) family.</text>
</comment>
<dbReference type="InterPro" id="IPR057326">
    <property type="entry name" value="KR_dom"/>
</dbReference>
<organism evidence="5 6">
    <name type="scientific">Dorea hominis</name>
    <dbReference type="NCBI Taxonomy" id="2763040"/>
    <lineage>
        <taxon>Bacteria</taxon>
        <taxon>Bacillati</taxon>
        <taxon>Bacillota</taxon>
        <taxon>Clostridia</taxon>
        <taxon>Lachnospirales</taxon>
        <taxon>Lachnospiraceae</taxon>
        <taxon>Dorea</taxon>
    </lineage>
</organism>
<evidence type="ECO:0000256" key="1">
    <source>
        <dbReference type="ARBA" id="ARBA00006484"/>
    </source>
</evidence>
<dbReference type="InterPro" id="IPR050259">
    <property type="entry name" value="SDR"/>
</dbReference>
<keyword evidence="2" id="KW-0443">Lipid metabolism</keyword>
<evidence type="ECO:0000256" key="3">
    <source>
        <dbReference type="RuleBase" id="RU000363"/>
    </source>
</evidence>
<dbReference type="Proteomes" id="UP000647235">
    <property type="component" value="Unassembled WGS sequence"/>
</dbReference>
<evidence type="ECO:0000259" key="4">
    <source>
        <dbReference type="SMART" id="SM00822"/>
    </source>
</evidence>
<reference evidence="5 6" key="1">
    <citation type="submission" date="2020-08" db="EMBL/GenBank/DDBJ databases">
        <title>Genome public.</title>
        <authorList>
            <person name="Liu C."/>
            <person name="Sun Q."/>
        </authorList>
    </citation>
    <scope>NUCLEOTIDE SEQUENCE [LARGE SCALE GENOMIC DNA]</scope>
    <source>
        <strain evidence="5 6">NSJ-36</strain>
    </source>
</reference>
<dbReference type="Gene3D" id="3.40.50.720">
    <property type="entry name" value="NAD(P)-binding Rossmann-like Domain"/>
    <property type="match status" value="1"/>
</dbReference>
<name>A0ABR7EXJ1_9FIRM</name>
<dbReference type="EMBL" id="JACOOY010000018">
    <property type="protein sequence ID" value="MBC5666013.1"/>
    <property type="molecule type" value="Genomic_DNA"/>
</dbReference>
<sequence length="243" mass="26220">MNKTILVTGASRGIGRAIAHAFADCGYHVFLNCNSSVKQLREVQQEIEAQYPGAATCVPGNIGNPDDVRNIFKSIYNECNALDVLVNNAGVSHLGLLSDMTDDEWNRVIQTDLSSVFYCCREAIPKMVSRKSGHIINISSMWGVSGASCEVAYSAAKSGVNGLTRALAKELAPSQIPVNAIACGVIDTVMNQWLNKEERRELEEEIPAGRFATPEEVAQATVNLVNSPIYLTGQIIGLDGGYL</sequence>
<evidence type="ECO:0000313" key="5">
    <source>
        <dbReference type="EMBL" id="MBC5666013.1"/>
    </source>
</evidence>
<evidence type="ECO:0000256" key="2">
    <source>
        <dbReference type="ARBA" id="ARBA00023221"/>
    </source>
</evidence>
<gene>
    <name evidence="5" type="primary">fabG</name>
    <name evidence="5" type="ORF">H8S07_12270</name>
</gene>
<dbReference type="PRINTS" id="PR00081">
    <property type="entry name" value="GDHRDH"/>
</dbReference>
<dbReference type="PANTHER" id="PTHR42879:SF2">
    <property type="entry name" value="3-OXOACYL-[ACYL-CARRIER-PROTEIN] REDUCTASE FABG"/>
    <property type="match status" value="1"/>
</dbReference>
<evidence type="ECO:0000313" key="6">
    <source>
        <dbReference type="Proteomes" id="UP000647235"/>
    </source>
</evidence>
<dbReference type="PROSITE" id="PS00061">
    <property type="entry name" value="ADH_SHORT"/>
    <property type="match status" value="1"/>
</dbReference>
<dbReference type="Pfam" id="PF00106">
    <property type="entry name" value="adh_short"/>
    <property type="match status" value="1"/>
</dbReference>
<dbReference type="InterPro" id="IPR036291">
    <property type="entry name" value="NAD(P)-bd_dom_sf"/>
</dbReference>
<dbReference type="InterPro" id="IPR020904">
    <property type="entry name" value="Sc_DH/Rdtase_CS"/>
</dbReference>
<dbReference type="PRINTS" id="PR00080">
    <property type="entry name" value="SDRFAMILY"/>
</dbReference>
<dbReference type="SUPFAM" id="SSF51735">
    <property type="entry name" value="NAD(P)-binding Rossmann-fold domains"/>
    <property type="match status" value="1"/>
</dbReference>
<dbReference type="PANTHER" id="PTHR42879">
    <property type="entry name" value="3-OXOACYL-(ACYL-CARRIER-PROTEIN) REDUCTASE"/>
    <property type="match status" value="1"/>
</dbReference>
<dbReference type="NCBIfam" id="NF047420">
    <property type="entry name" value="EF_P_mod_YmfI"/>
    <property type="match status" value="1"/>
</dbReference>
<dbReference type="NCBIfam" id="NF009466">
    <property type="entry name" value="PRK12826.1-2"/>
    <property type="match status" value="1"/>
</dbReference>
<dbReference type="SMART" id="SM00822">
    <property type="entry name" value="PKS_KR"/>
    <property type="match status" value="1"/>
</dbReference>